<sequence length="931" mass="98992">MGGSTPPWFSSDYPDLAAKREPFPGVDRYQTSYVRYGQAEEALQGAWETETCRRTMAENGQDLNAFYPPGSLPETISLRIIEAPAEFALPVKQDRRLFPCFKVRVEAKHRGPFSLPLTLRAHVLTQQDKEHIGTWVPPEEDPNIDDKSQQRCGTELKGLSVIRHTWEPNARPHVFAQEMKKFQHQLAMPPPAPSGGATVKAEPSNSSFNGAMGPVSMVGRSGDQFAGMVDSPSLSAAPGAQGNGRNMAHLFGGDRPDPVVTLASSAPLGGAGTGRDSLEAVMESLINAGPLSNPGNGGGVDSVASESNSGKLVNHMRTLQAQQQAALAAEQQAAAQAAALQATLQAQRAAAQAEAGGVDRRASVAQGNGAAAASAESRGFISFQDYEFTNLEFLKPTRMNKVFMVFTINIAGLDDLIYVAFNVPTIGICRAEQREKACKKLNIDFKLLSHFDHTGSNHANNNNNHNSNMNSDVSKSLALRANGPLGSALGGLPGVAPQSAMPSSVAAGGGGLSVSRLNGGSHSAGSAGDGSGCGSGSASGEVKATGGMGLHEVGMAQYATSQLQAGPGQQQMMQQMNALKQQQQQQAYGAAQQDVAFQLQQQQAQAQLQQQRMALAAAQQQQQQGLGNGMVPGAPGSGGGAGNGLGPTAEFYLAANGGSLPPPQGSAVGMGIDNGMGAMASRKRDQGPKEEENCRFQPVQQSDLPPYTAFAGLTSSDVDMLLPAPHSRMAMRDFINDVYESTGLHRKLTHMDMQALLSQAGFPSESMREHDTISQQQWDEFCAQFRNIVGTLQQVASVWNMEDPVVISGFDMDRAGTINALVNEPAGTFICRFSMSQPGCLVLTCKVGPTHPRADAMGLVHAIIKIDDLHERRVDTWIRDYAGATHLLDVYRCKRVDKRKVFATNYTRLRGLEVGDVPPPAPFAMTPGGFM</sequence>
<evidence type="ECO:0000256" key="1">
    <source>
        <dbReference type="SAM" id="MobiDB-lite"/>
    </source>
</evidence>
<dbReference type="CDD" id="cd00173">
    <property type="entry name" value="SH2"/>
    <property type="match status" value="1"/>
</dbReference>
<feature type="compositionally biased region" description="Gly residues" evidence="1">
    <location>
        <begin position="527"/>
        <end position="537"/>
    </location>
</feature>
<dbReference type="AlphaFoldDB" id="A0A835WSK9"/>
<evidence type="ECO:0000313" key="2">
    <source>
        <dbReference type="EMBL" id="KAG2452629.1"/>
    </source>
</evidence>
<name>A0A835WSK9_9CHLO</name>
<dbReference type="Gene3D" id="3.30.505.10">
    <property type="entry name" value="SH2 domain"/>
    <property type="match status" value="1"/>
</dbReference>
<evidence type="ECO:0008006" key="4">
    <source>
        <dbReference type="Google" id="ProtNLM"/>
    </source>
</evidence>
<dbReference type="SUPFAM" id="SSF55550">
    <property type="entry name" value="SH2 domain"/>
    <property type="match status" value="1"/>
</dbReference>
<dbReference type="OrthoDB" id="541552at2759"/>
<proteinExistence type="predicted"/>
<reference evidence="2" key="1">
    <citation type="journal article" date="2020" name="bioRxiv">
        <title>Comparative genomics of Chlamydomonas.</title>
        <authorList>
            <person name="Craig R.J."/>
            <person name="Hasan A.R."/>
            <person name="Ness R.W."/>
            <person name="Keightley P.D."/>
        </authorList>
    </citation>
    <scope>NUCLEOTIDE SEQUENCE</scope>
    <source>
        <strain evidence="2">CCAP 11/173</strain>
    </source>
</reference>
<dbReference type="Proteomes" id="UP000613740">
    <property type="component" value="Unassembled WGS sequence"/>
</dbReference>
<protein>
    <recommendedName>
        <fullName evidence="4">SH2 domain-containing protein</fullName>
    </recommendedName>
</protein>
<feature type="region of interest" description="Disordered" evidence="1">
    <location>
        <begin position="189"/>
        <end position="208"/>
    </location>
</feature>
<dbReference type="EMBL" id="JAEHOD010000005">
    <property type="protein sequence ID" value="KAG2452629.1"/>
    <property type="molecule type" value="Genomic_DNA"/>
</dbReference>
<dbReference type="InterPro" id="IPR036860">
    <property type="entry name" value="SH2_dom_sf"/>
</dbReference>
<keyword evidence="3" id="KW-1185">Reference proteome</keyword>
<feature type="region of interest" description="Disordered" evidence="1">
    <location>
        <begin position="230"/>
        <end position="252"/>
    </location>
</feature>
<comment type="caution">
    <text evidence="2">The sequence shown here is derived from an EMBL/GenBank/DDBJ whole genome shotgun (WGS) entry which is preliminary data.</text>
</comment>
<evidence type="ECO:0000313" key="3">
    <source>
        <dbReference type="Proteomes" id="UP000613740"/>
    </source>
</evidence>
<feature type="compositionally biased region" description="Low complexity" evidence="1">
    <location>
        <begin position="517"/>
        <end position="526"/>
    </location>
</feature>
<accession>A0A835WSK9</accession>
<feature type="region of interest" description="Disordered" evidence="1">
    <location>
        <begin position="517"/>
        <end position="540"/>
    </location>
</feature>
<organism evidence="2 3">
    <name type="scientific">Chlamydomonas schloesseri</name>
    <dbReference type="NCBI Taxonomy" id="2026947"/>
    <lineage>
        <taxon>Eukaryota</taxon>
        <taxon>Viridiplantae</taxon>
        <taxon>Chlorophyta</taxon>
        <taxon>core chlorophytes</taxon>
        <taxon>Chlorophyceae</taxon>
        <taxon>CS clade</taxon>
        <taxon>Chlamydomonadales</taxon>
        <taxon>Chlamydomonadaceae</taxon>
        <taxon>Chlamydomonas</taxon>
    </lineage>
</organism>
<gene>
    <name evidence="2" type="ORF">HYH02_002865</name>
</gene>